<dbReference type="PANTHER" id="PTHR42852">
    <property type="entry name" value="THIOL:DISULFIDE INTERCHANGE PROTEIN DSBE"/>
    <property type="match status" value="1"/>
</dbReference>
<organism evidence="7 8">
    <name type="scientific">Parendozoicomonas callyspongiae</name>
    <dbReference type="NCBI Taxonomy" id="2942213"/>
    <lineage>
        <taxon>Bacteria</taxon>
        <taxon>Pseudomonadati</taxon>
        <taxon>Pseudomonadota</taxon>
        <taxon>Gammaproteobacteria</taxon>
        <taxon>Oceanospirillales</taxon>
        <taxon>Endozoicomonadaceae</taxon>
        <taxon>Parendozoicomonas</taxon>
    </lineage>
</organism>
<gene>
    <name evidence="7" type="ORF">M3P05_17180</name>
</gene>
<accession>A0ABT0PJV5</accession>
<keyword evidence="5" id="KW-0676">Redox-active center</keyword>
<dbReference type="Pfam" id="PF08534">
    <property type="entry name" value="Redoxin"/>
    <property type="match status" value="1"/>
</dbReference>
<dbReference type="NCBIfam" id="TIGR00385">
    <property type="entry name" value="dsbE"/>
    <property type="match status" value="1"/>
</dbReference>
<keyword evidence="4" id="KW-1015">Disulfide bond</keyword>
<evidence type="ECO:0000313" key="8">
    <source>
        <dbReference type="Proteomes" id="UP001203338"/>
    </source>
</evidence>
<dbReference type="PANTHER" id="PTHR42852:SF6">
    <property type="entry name" value="THIOL:DISULFIDE INTERCHANGE PROTEIN DSBE"/>
    <property type="match status" value="1"/>
</dbReference>
<evidence type="ECO:0000256" key="1">
    <source>
        <dbReference type="ARBA" id="ARBA00004383"/>
    </source>
</evidence>
<comment type="subcellular location">
    <subcellularLocation>
        <location evidence="1">Cell inner membrane</location>
        <topology evidence="1">Single-pass membrane protein</topology>
        <orientation evidence="1">Periplasmic side</orientation>
    </subcellularLocation>
</comment>
<dbReference type="CDD" id="cd03010">
    <property type="entry name" value="TlpA_like_DsbE"/>
    <property type="match status" value="1"/>
</dbReference>
<dbReference type="PROSITE" id="PS00194">
    <property type="entry name" value="THIOREDOXIN_1"/>
    <property type="match status" value="1"/>
</dbReference>
<evidence type="ECO:0000256" key="3">
    <source>
        <dbReference type="ARBA" id="ARBA00022748"/>
    </source>
</evidence>
<evidence type="ECO:0000256" key="2">
    <source>
        <dbReference type="ARBA" id="ARBA00007758"/>
    </source>
</evidence>
<dbReference type="InterPro" id="IPR013766">
    <property type="entry name" value="Thioredoxin_domain"/>
</dbReference>
<dbReference type="PROSITE" id="PS51352">
    <property type="entry name" value="THIOREDOXIN_2"/>
    <property type="match status" value="1"/>
</dbReference>
<dbReference type="InterPro" id="IPR013740">
    <property type="entry name" value="Redoxin"/>
</dbReference>
<dbReference type="InterPro" id="IPR017937">
    <property type="entry name" value="Thioredoxin_CS"/>
</dbReference>
<name>A0ABT0PJV5_9GAMM</name>
<dbReference type="SUPFAM" id="SSF52833">
    <property type="entry name" value="Thioredoxin-like"/>
    <property type="match status" value="1"/>
</dbReference>
<evidence type="ECO:0000256" key="4">
    <source>
        <dbReference type="ARBA" id="ARBA00023157"/>
    </source>
</evidence>
<sequence>MRRVLLLLPLILLLAMGVLFYRGLSLDDEVPSALVSRPFPAFELPSLTDPDRKLTQDMLKGEISLVNVWGTWCPTCYTEHGYLMELQNRGVVIFGMNYKDDTDKARQWIAELDNPYKEIFVDDGPMGIELGVRGAPETFLVDAQGVIRYKHEGDMNERIWQEKFVPLIEKIEIEQIRSGGQ</sequence>
<dbReference type="RefSeq" id="WP_249701287.1">
    <property type="nucleotide sequence ID" value="NZ_JAMFLX010000029.1"/>
</dbReference>
<feature type="domain" description="Thioredoxin" evidence="6">
    <location>
        <begin position="33"/>
        <end position="173"/>
    </location>
</feature>
<evidence type="ECO:0000256" key="5">
    <source>
        <dbReference type="ARBA" id="ARBA00023284"/>
    </source>
</evidence>
<dbReference type="InterPro" id="IPR004799">
    <property type="entry name" value="Periplasmic_diS_OxRdtase_DsbE"/>
</dbReference>
<reference evidence="7 8" key="1">
    <citation type="submission" date="2022-05" db="EMBL/GenBank/DDBJ databases">
        <authorList>
            <person name="Park J.-S."/>
        </authorList>
    </citation>
    <scope>NUCLEOTIDE SEQUENCE [LARGE SCALE GENOMIC DNA]</scope>
    <source>
        <strain evidence="7 8">2012CJ34-2</strain>
    </source>
</reference>
<dbReference type="EMBL" id="JAMFLX010000029">
    <property type="protein sequence ID" value="MCL6271653.1"/>
    <property type="molecule type" value="Genomic_DNA"/>
</dbReference>
<proteinExistence type="inferred from homology"/>
<keyword evidence="3" id="KW-0201">Cytochrome c-type biogenesis</keyword>
<dbReference type="InterPro" id="IPR036249">
    <property type="entry name" value="Thioredoxin-like_sf"/>
</dbReference>
<dbReference type="Proteomes" id="UP001203338">
    <property type="component" value="Unassembled WGS sequence"/>
</dbReference>
<dbReference type="Gene3D" id="3.40.30.10">
    <property type="entry name" value="Glutaredoxin"/>
    <property type="match status" value="1"/>
</dbReference>
<keyword evidence="8" id="KW-1185">Reference proteome</keyword>
<evidence type="ECO:0000313" key="7">
    <source>
        <dbReference type="EMBL" id="MCL6271653.1"/>
    </source>
</evidence>
<evidence type="ECO:0000259" key="6">
    <source>
        <dbReference type="PROSITE" id="PS51352"/>
    </source>
</evidence>
<comment type="similarity">
    <text evidence="2">Belongs to the thioredoxin family. DsbE subfamily.</text>
</comment>
<comment type="caution">
    <text evidence="7">The sequence shown here is derived from an EMBL/GenBank/DDBJ whole genome shotgun (WGS) entry which is preliminary data.</text>
</comment>
<protein>
    <submittedName>
        <fullName evidence="7">DsbE family thiol:disulfide interchange protein</fullName>
    </submittedName>
</protein>
<dbReference type="InterPro" id="IPR050553">
    <property type="entry name" value="Thioredoxin_ResA/DsbE_sf"/>
</dbReference>